<dbReference type="Proteomes" id="UP001445335">
    <property type="component" value="Unassembled WGS sequence"/>
</dbReference>
<feature type="transmembrane region" description="Helical" evidence="6">
    <location>
        <begin position="235"/>
        <end position="258"/>
    </location>
</feature>
<dbReference type="EMBL" id="JALJOU010000071">
    <property type="protein sequence ID" value="KAK9825697.1"/>
    <property type="molecule type" value="Genomic_DNA"/>
</dbReference>
<dbReference type="Pfam" id="PF01490">
    <property type="entry name" value="Aa_trans"/>
    <property type="match status" value="1"/>
</dbReference>
<feature type="transmembrane region" description="Helical" evidence="6">
    <location>
        <begin position="128"/>
        <end position="150"/>
    </location>
</feature>
<sequence>MAEDSRDELEPLTRRSSRQYIYNLERDSHNLLVLEDEHGFHRAPPREGATVLQAVFNVVNIFIGMGMLSMPYAVMLGGWLSLGALVVAAAVFCVSGLLIVKNFDKVPAGMPHTYPALGVCVLGPSGRYVVGVSTVAEFFGASCIMLVILWKEIETLMDDSGVLGMSVHHTAIIVGTLAIAPLLFIPSFKKLSWLSMAGCLSTVLVTITVVAAVALDPKRDKMPTQPPAGHTLVKRGILEAFGIFAISVSGHTSLPVLRNSMKNPKDFNKVIYASFAAMAMVYGLVAGLGYYYFGDAASTLVTNDLAIDSPFTGHWLLVRGLTVDKVVVLCILVNAYTTYPCLVLVIQDMLWAVLAEADGLEIRAPKSWVAVATRLLICGAGAVVGYLTFDVLGNVMSLVGALCAMNSSLLMPAAFFLVLFWRDLGALRRAGTATLLALGLALLVMIVVQNVQSLIAQAHGSPTSDARGGGGGGGGSGGGGDLSACSGGWALNGWMPSALLRQCI</sequence>
<evidence type="ECO:0000256" key="4">
    <source>
        <dbReference type="ARBA" id="ARBA00022989"/>
    </source>
</evidence>
<feature type="transmembrane region" description="Helical" evidence="6">
    <location>
        <begin position="326"/>
        <end position="346"/>
    </location>
</feature>
<proteinExistence type="predicted"/>
<dbReference type="GO" id="GO:0015179">
    <property type="term" value="F:L-amino acid transmembrane transporter activity"/>
    <property type="evidence" value="ECO:0007669"/>
    <property type="project" value="TreeGrafter"/>
</dbReference>
<evidence type="ECO:0000256" key="3">
    <source>
        <dbReference type="ARBA" id="ARBA00022970"/>
    </source>
</evidence>
<feature type="transmembrane region" description="Helical" evidence="6">
    <location>
        <begin position="79"/>
        <end position="100"/>
    </location>
</feature>
<evidence type="ECO:0000313" key="9">
    <source>
        <dbReference type="Proteomes" id="UP001445335"/>
    </source>
</evidence>
<feature type="transmembrane region" description="Helical" evidence="6">
    <location>
        <begin position="395"/>
        <end position="421"/>
    </location>
</feature>
<feature type="transmembrane region" description="Helical" evidence="6">
    <location>
        <begin position="51"/>
        <end position="73"/>
    </location>
</feature>
<evidence type="ECO:0000256" key="2">
    <source>
        <dbReference type="ARBA" id="ARBA00022692"/>
    </source>
</evidence>
<dbReference type="InterPro" id="IPR013057">
    <property type="entry name" value="AA_transpt_TM"/>
</dbReference>
<keyword evidence="2 6" id="KW-0812">Transmembrane</keyword>
<evidence type="ECO:0000313" key="8">
    <source>
        <dbReference type="EMBL" id="KAK9825697.1"/>
    </source>
</evidence>
<feature type="transmembrane region" description="Helical" evidence="6">
    <location>
        <begin position="270"/>
        <end position="293"/>
    </location>
</feature>
<evidence type="ECO:0000256" key="6">
    <source>
        <dbReference type="SAM" id="Phobius"/>
    </source>
</evidence>
<dbReference type="PANTHER" id="PTHR22950">
    <property type="entry name" value="AMINO ACID TRANSPORTER"/>
    <property type="match status" value="1"/>
</dbReference>
<feature type="transmembrane region" description="Helical" evidence="6">
    <location>
        <begin position="162"/>
        <end position="184"/>
    </location>
</feature>
<evidence type="ECO:0000256" key="1">
    <source>
        <dbReference type="ARBA" id="ARBA00004141"/>
    </source>
</evidence>
<feature type="transmembrane region" description="Helical" evidence="6">
    <location>
        <begin position="191"/>
        <end position="215"/>
    </location>
</feature>
<organism evidence="8 9">
    <name type="scientific">Elliptochloris bilobata</name>
    <dbReference type="NCBI Taxonomy" id="381761"/>
    <lineage>
        <taxon>Eukaryota</taxon>
        <taxon>Viridiplantae</taxon>
        <taxon>Chlorophyta</taxon>
        <taxon>core chlorophytes</taxon>
        <taxon>Trebouxiophyceae</taxon>
        <taxon>Trebouxiophyceae incertae sedis</taxon>
        <taxon>Elliptochloris clade</taxon>
        <taxon>Elliptochloris</taxon>
    </lineage>
</organism>
<evidence type="ECO:0000256" key="5">
    <source>
        <dbReference type="ARBA" id="ARBA00023136"/>
    </source>
</evidence>
<comment type="caution">
    <text evidence="8">The sequence shown here is derived from an EMBL/GenBank/DDBJ whole genome shotgun (WGS) entry which is preliminary data.</text>
</comment>
<dbReference type="AlphaFoldDB" id="A0AAW1QW27"/>
<keyword evidence="5 6" id="KW-0472">Membrane</keyword>
<keyword evidence="3" id="KW-0029">Amino-acid transport</keyword>
<gene>
    <name evidence="8" type="ORF">WJX81_006348</name>
</gene>
<protein>
    <recommendedName>
        <fullName evidence="7">Amino acid transporter transmembrane domain-containing protein</fullName>
    </recommendedName>
</protein>
<dbReference type="GO" id="GO:0005774">
    <property type="term" value="C:vacuolar membrane"/>
    <property type="evidence" value="ECO:0007669"/>
    <property type="project" value="TreeGrafter"/>
</dbReference>
<feature type="domain" description="Amino acid transporter transmembrane" evidence="7">
    <location>
        <begin position="48"/>
        <end position="448"/>
    </location>
</feature>
<evidence type="ECO:0000259" key="7">
    <source>
        <dbReference type="Pfam" id="PF01490"/>
    </source>
</evidence>
<keyword evidence="3" id="KW-0813">Transport</keyword>
<keyword evidence="4 6" id="KW-1133">Transmembrane helix</keyword>
<reference evidence="8 9" key="1">
    <citation type="journal article" date="2024" name="Nat. Commun.">
        <title>Phylogenomics reveals the evolutionary origins of lichenization in chlorophyte algae.</title>
        <authorList>
            <person name="Puginier C."/>
            <person name="Libourel C."/>
            <person name="Otte J."/>
            <person name="Skaloud P."/>
            <person name="Haon M."/>
            <person name="Grisel S."/>
            <person name="Petersen M."/>
            <person name="Berrin J.G."/>
            <person name="Delaux P.M."/>
            <person name="Dal Grande F."/>
            <person name="Keller J."/>
        </authorList>
    </citation>
    <scope>NUCLEOTIDE SEQUENCE [LARGE SCALE GENOMIC DNA]</scope>
    <source>
        <strain evidence="8 9">SAG 245.80</strain>
    </source>
</reference>
<dbReference type="PANTHER" id="PTHR22950:SF685">
    <property type="entry name" value="AMINO ACID TRANSPORTER PROTEIN"/>
    <property type="match status" value="1"/>
</dbReference>
<keyword evidence="9" id="KW-1185">Reference proteome</keyword>
<feature type="transmembrane region" description="Helical" evidence="6">
    <location>
        <begin position="433"/>
        <end position="451"/>
    </location>
</feature>
<accession>A0AAW1QW27</accession>
<feature type="transmembrane region" description="Helical" evidence="6">
    <location>
        <begin position="367"/>
        <end position="389"/>
    </location>
</feature>
<name>A0AAW1QW27_9CHLO</name>
<comment type="subcellular location">
    <subcellularLocation>
        <location evidence="1">Membrane</location>
        <topology evidence="1">Multi-pass membrane protein</topology>
    </subcellularLocation>
</comment>